<dbReference type="SUPFAM" id="SSF48371">
    <property type="entry name" value="ARM repeat"/>
    <property type="match status" value="1"/>
</dbReference>
<dbReference type="InterPro" id="IPR011990">
    <property type="entry name" value="TPR-like_helical_dom_sf"/>
</dbReference>
<dbReference type="SUPFAM" id="SSF48452">
    <property type="entry name" value="TPR-like"/>
    <property type="match status" value="1"/>
</dbReference>
<dbReference type="InterPro" id="IPR011989">
    <property type="entry name" value="ARM-like"/>
</dbReference>
<dbReference type="KEGG" id="scor:J3U87_18065"/>
<dbReference type="InterPro" id="IPR019734">
    <property type="entry name" value="TPR_rpt"/>
</dbReference>
<dbReference type="Pfam" id="PF13646">
    <property type="entry name" value="HEAT_2"/>
    <property type="match status" value="1"/>
</dbReference>
<evidence type="ECO:0000313" key="2">
    <source>
        <dbReference type="Proteomes" id="UP000663929"/>
    </source>
</evidence>
<dbReference type="Gene3D" id="1.25.10.10">
    <property type="entry name" value="Leucine-rich Repeat Variant"/>
    <property type="match status" value="1"/>
</dbReference>
<dbReference type="RefSeq" id="WP_237384449.1">
    <property type="nucleotide sequence ID" value="NZ_CP071793.1"/>
</dbReference>
<dbReference type="AlphaFoldDB" id="A0A8A4U6H5"/>
<protein>
    <submittedName>
        <fullName evidence="1">Tetratricopeptide repeat protein</fullName>
    </submittedName>
</protein>
<dbReference type="Pfam" id="PF13174">
    <property type="entry name" value="TPR_6"/>
    <property type="match status" value="2"/>
</dbReference>
<proteinExistence type="predicted"/>
<accession>A0A8A4U6H5</accession>
<dbReference type="Proteomes" id="UP000663929">
    <property type="component" value="Chromosome"/>
</dbReference>
<evidence type="ECO:0000313" key="1">
    <source>
        <dbReference type="EMBL" id="QTD54355.1"/>
    </source>
</evidence>
<keyword evidence="2" id="KW-1185">Reference proteome</keyword>
<dbReference type="InterPro" id="IPR016024">
    <property type="entry name" value="ARM-type_fold"/>
</dbReference>
<dbReference type="Gene3D" id="1.25.40.10">
    <property type="entry name" value="Tetratricopeptide repeat domain"/>
    <property type="match status" value="1"/>
</dbReference>
<organism evidence="1 2">
    <name type="scientific">Sulfidibacter corallicola</name>
    <dbReference type="NCBI Taxonomy" id="2818388"/>
    <lineage>
        <taxon>Bacteria</taxon>
        <taxon>Pseudomonadati</taxon>
        <taxon>Acidobacteriota</taxon>
        <taxon>Holophagae</taxon>
        <taxon>Acanthopleuribacterales</taxon>
        <taxon>Acanthopleuribacteraceae</taxon>
        <taxon>Sulfidibacter</taxon>
    </lineage>
</organism>
<dbReference type="EMBL" id="CP071793">
    <property type="protein sequence ID" value="QTD54355.1"/>
    <property type="molecule type" value="Genomic_DNA"/>
</dbReference>
<sequence length="282" mass="32364">MVFLSHVFLIFTFGFAPPQSGAEEFELWKQARAHWYNKEWTEAAQAYQTLIDKFPDSPRRCKSQNYLGYCYDRMGRKKEALDMFSQLVSQGNCKAETVLDAKGERLKLAYELVAEDPALKSILEAGLRDPNIDIRMQAAIFLSNLDDKSGLDTFFEVVEESPDRDLRDTATKHIIKLGDDADKERLEKILEEQRLSKSGVKPKMIRLIIRKFSSTEETVKVNLPISLYGIVIRSLTDDQLKVIEEQAGIDLKRLSFNLEDLESGHVLFSVVTKDEEIKMFLE</sequence>
<gene>
    <name evidence="1" type="ORF">J3U87_18065</name>
</gene>
<name>A0A8A4U6H5_SULCO</name>
<reference evidence="1" key="1">
    <citation type="submission" date="2021-03" db="EMBL/GenBank/DDBJ databases">
        <title>Acanthopleuribacteraceae sp. M133.</title>
        <authorList>
            <person name="Wang G."/>
        </authorList>
    </citation>
    <scope>NUCLEOTIDE SEQUENCE</scope>
    <source>
        <strain evidence="1">M133</strain>
    </source>
</reference>